<organism evidence="2 3">
    <name type="scientific">Trifolium medium</name>
    <dbReference type="NCBI Taxonomy" id="97028"/>
    <lineage>
        <taxon>Eukaryota</taxon>
        <taxon>Viridiplantae</taxon>
        <taxon>Streptophyta</taxon>
        <taxon>Embryophyta</taxon>
        <taxon>Tracheophyta</taxon>
        <taxon>Spermatophyta</taxon>
        <taxon>Magnoliopsida</taxon>
        <taxon>eudicotyledons</taxon>
        <taxon>Gunneridae</taxon>
        <taxon>Pentapetalae</taxon>
        <taxon>rosids</taxon>
        <taxon>fabids</taxon>
        <taxon>Fabales</taxon>
        <taxon>Fabaceae</taxon>
        <taxon>Papilionoideae</taxon>
        <taxon>50 kb inversion clade</taxon>
        <taxon>NPAAA clade</taxon>
        <taxon>Hologalegina</taxon>
        <taxon>IRL clade</taxon>
        <taxon>Trifolieae</taxon>
        <taxon>Trifolium</taxon>
    </lineage>
</organism>
<evidence type="ECO:0000313" key="2">
    <source>
        <dbReference type="EMBL" id="MCH90918.1"/>
    </source>
</evidence>
<dbReference type="EMBL" id="LXQA010019337">
    <property type="protein sequence ID" value="MCH90918.1"/>
    <property type="molecule type" value="Genomic_DNA"/>
</dbReference>
<feature type="transmembrane region" description="Helical" evidence="1">
    <location>
        <begin position="12"/>
        <end position="41"/>
    </location>
</feature>
<comment type="caution">
    <text evidence="2">The sequence shown here is derived from an EMBL/GenBank/DDBJ whole genome shotgun (WGS) entry which is preliminary data.</text>
</comment>
<sequence>MPRPDNVQKGLASGYAVLVVVSFVAIRSSMVIFAILAFVVLKKITV</sequence>
<gene>
    <name evidence="2" type="ORF">A2U01_0011841</name>
</gene>
<dbReference type="AlphaFoldDB" id="A0A392MW41"/>
<name>A0A392MW41_9FABA</name>
<keyword evidence="3" id="KW-1185">Reference proteome</keyword>
<reference evidence="2 3" key="1">
    <citation type="journal article" date="2018" name="Front. Plant Sci.">
        <title>Red Clover (Trifolium pratense) and Zigzag Clover (T. medium) - A Picture of Genomic Similarities and Differences.</title>
        <authorList>
            <person name="Dluhosova J."/>
            <person name="Istvanek J."/>
            <person name="Nedelnik J."/>
            <person name="Repkova J."/>
        </authorList>
    </citation>
    <scope>NUCLEOTIDE SEQUENCE [LARGE SCALE GENOMIC DNA]</scope>
    <source>
        <strain evidence="3">cv. 10/8</strain>
        <tissue evidence="2">Leaf</tissue>
    </source>
</reference>
<evidence type="ECO:0000256" key="1">
    <source>
        <dbReference type="SAM" id="Phobius"/>
    </source>
</evidence>
<dbReference type="Proteomes" id="UP000265520">
    <property type="component" value="Unassembled WGS sequence"/>
</dbReference>
<keyword evidence="1" id="KW-1133">Transmembrane helix</keyword>
<proteinExistence type="predicted"/>
<protein>
    <submittedName>
        <fullName evidence="2">Uncharacterized protein</fullName>
    </submittedName>
</protein>
<keyword evidence="1" id="KW-0472">Membrane</keyword>
<evidence type="ECO:0000313" key="3">
    <source>
        <dbReference type="Proteomes" id="UP000265520"/>
    </source>
</evidence>
<keyword evidence="1" id="KW-0812">Transmembrane</keyword>
<accession>A0A392MW41</accession>